<keyword evidence="2" id="KW-0238">DNA-binding</keyword>
<name>A0ABT1L8D4_9HYPH</name>
<dbReference type="InterPro" id="IPR036390">
    <property type="entry name" value="WH_DNA-bd_sf"/>
</dbReference>
<reference evidence="5 6" key="1">
    <citation type="submission" date="2022-07" db="EMBL/GenBank/DDBJ databases">
        <authorList>
            <person name="Li W.-J."/>
            <person name="Deng Q.-Q."/>
        </authorList>
    </citation>
    <scope>NUCLEOTIDE SEQUENCE [LARGE SCALE GENOMIC DNA]</scope>
    <source>
        <strain evidence="5 6">SYSU M60028</strain>
    </source>
</reference>
<proteinExistence type="predicted"/>
<dbReference type="EMBL" id="JANCLU010000003">
    <property type="protein sequence ID" value="MCP8937770.1"/>
    <property type="molecule type" value="Genomic_DNA"/>
</dbReference>
<dbReference type="InterPro" id="IPR011711">
    <property type="entry name" value="GntR_C"/>
</dbReference>
<dbReference type="InterPro" id="IPR036388">
    <property type="entry name" value="WH-like_DNA-bd_sf"/>
</dbReference>
<dbReference type="NCBIfam" id="NF003011">
    <property type="entry name" value="PRK03837.1"/>
    <property type="match status" value="1"/>
</dbReference>
<dbReference type="SUPFAM" id="SSF46785">
    <property type="entry name" value="Winged helix' DNA-binding domain"/>
    <property type="match status" value="1"/>
</dbReference>
<sequence>MARQAVLGPVRKRKLSDQVAERLETAIRSGAYKPGASLPPERELMALFGVGRPSVREALFALQKMGLVQLGAGERPKVVRPSPKHLLNELGAQARRLLEQPQGLDHFEQARLALEVFLVTHACSYATPADIEALRAALAANEAAIGAGPEFVATDVAFHRALAEMPRNPIFVALHDAVVEWIINERPILPNVEANNRKSYADHAAILAAIERRDMADAVAAMTKHLNDARARYVSP</sequence>
<organism evidence="5 6">
    <name type="scientific">Alsobacter ponti</name>
    <dbReference type="NCBI Taxonomy" id="2962936"/>
    <lineage>
        <taxon>Bacteria</taxon>
        <taxon>Pseudomonadati</taxon>
        <taxon>Pseudomonadota</taxon>
        <taxon>Alphaproteobacteria</taxon>
        <taxon>Hyphomicrobiales</taxon>
        <taxon>Alsobacteraceae</taxon>
        <taxon>Alsobacter</taxon>
    </lineage>
</organism>
<evidence type="ECO:0000256" key="3">
    <source>
        <dbReference type="ARBA" id="ARBA00023163"/>
    </source>
</evidence>
<evidence type="ECO:0000313" key="6">
    <source>
        <dbReference type="Proteomes" id="UP001205890"/>
    </source>
</evidence>
<dbReference type="Gene3D" id="1.20.120.530">
    <property type="entry name" value="GntR ligand-binding domain-like"/>
    <property type="match status" value="1"/>
</dbReference>
<keyword evidence="1" id="KW-0805">Transcription regulation</keyword>
<dbReference type="Proteomes" id="UP001205890">
    <property type="component" value="Unassembled WGS sequence"/>
</dbReference>
<dbReference type="Pfam" id="PF00392">
    <property type="entry name" value="GntR"/>
    <property type="match status" value="1"/>
</dbReference>
<dbReference type="PANTHER" id="PTHR43537">
    <property type="entry name" value="TRANSCRIPTIONAL REGULATOR, GNTR FAMILY"/>
    <property type="match status" value="1"/>
</dbReference>
<dbReference type="SMART" id="SM00895">
    <property type="entry name" value="FCD"/>
    <property type="match status" value="1"/>
</dbReference>
<dbReference type="InterPro" id="IPR000524">
    <property type="entry name" value="Tscrpt_reg_HTH_GntR"/>
</dbReference>
<evidence type="ECO:0000256" key="1">
    <source>
        <dbReference type="ARBA" id="ARBA00023015"/>
    </source>
</evidence>
<dbReference type="InterPro" id="IPR008920">
    <property type="entry name" value="TF_FadR/GntR_C"/>
</dbReference>
<protein>
    <submittedName>
        <fullName evidence="5">Transcriptional regulator NanR</fullName>
    </submittedName>
</protein>
<dbReference type="Pfam" id="PF07729">
    <property type="entry name" value="FCD"/>
    <property type="match status" value="1"/>
</dbReference>
<feature type="domain" description="HTH gntR-type" evidence="4">
    <location>
        <begin position="13"/>
        <end position="82"/>
    </location>
</feature>
<evidence type="ECO:0000313" key="5">
    <source>
        <dbReference type="EMBL" id="MCP8937770.1"/>
    </source>
</evidence>
<accession>A0ABT1L8D4</accession>
<dbReference type="SUPFAM" id="SSF48008">
    <property type="entry name" value="GntR ligand-binding domain-like"/>
    <property type="match status" value="1"/>
</dbReference>
<dbReference type="PANTHER" id="PTHR43537:SF53">
    <property type="entry name" value="HTH-TYPE TRANSCRIPTIONAL REPRESSOR NANR"/>
    <property type="match status" value="1"/>
</dbReference>
<dbReference type="PRINTS" id="PR00035">
    <property type="entry name" value="HTHGNTR"/>
</dbReference>
<keyword evidence="3" id="KW-0804">Transcription</keyword>
<comment type="caution">
    <text evidence="5">The sequence shown here is derived from an EMBL/GenBank/DDBJ whole genome shotgun (WGS) entry which is preliminary data.</text>
</comment>
<gene>
    <name evidence="5" type="primary">nanR</name>
    <name evidence="5" type="ORF">NK718_04525</name>
</gene>
<evidence type="ECO:0000256" key="2">
    <source>
        <dbReference type="ARBA" id="ARBA00023125"/>
    </source>
</evidence>
<dbReference type="CDD" id="cd07377">
    <property type="entry name" value="WHTH_GntR"/>
    <property type="match status" value="1"/>
</dbReference>
<dbReference type="RefSeq" id="WP_254739073.1">
    <property type="nucleotide sequence ID" value="NZ_JANCLU010000003.1"/>
</dbReference>
<dbReference type="SMART" id="SM00345">
    <property type="entry name" value="HTH_GNTR"/>
    <property type="match status" value="1"/>
</dbReference>
<keyword evidence="6" id="KW-1185">Reference proteome</keyword>
<evidence type="ECO:0000259" key="4">
    <source>
        <dbReference type="PROSITE" id="PS50949"/>
    </source>
</evidence>
<dbReference type="PROSITE" id="PS50949">
    <property type="entry name" value="HTH_GNTR"/>
    <property type="match status" value="1"/>
</dbReference>
<dbReference type="Gene3D" id="1.10.10.10">
    <property type="entry name" value="Winged helix-like DNA-binding domain superfamily/Winged helix DNA-binding domain"/>
    <property type="match status" value="1"/>
</dbReference>